<feature type="region of interest" description="Disordered" evidence="1">
    <location>
        <begin position="54"/>
        <end position="74"/>
    </location>
</feature>
<organism evidence="2 3">
    <name type="scientific">Pelobates cultripes</name>
    <name type="common">Western spadefoot toad</name>
    <dbReference type="NCBI Taxonomy" id="61616"/>
    <lineage>
        <taxon>Eukaryota</taxon>
        <taxon>Metazoa</taxon>
        <taxon>Chordata</taxon>
        <taxon>Craniata</taxon>
        <taxon>Vertebrata</taxon>
        <taxon>Euteleostomi</taxon>
        <taxon>Amphibia</taxon>
        <taxon>Batrachia</taxon>
        <taxon>Anura</taxon>
        <taxon>Pelobatoidea</taxon>
        <taxon>Pelobatidae</taxon>
        <taxon>Pelobates</taxon>
    </lineage>
</organism>
<evidence type="ECO:0000256" key="1">
    <source>
        <dbReference type="SAM" id="MobiDB-lite"/>
    </source>
</evidence>
<protein>
    <submittedName>
        <fullName evidence="2">Uncharacterized protein</fullName>
    </submittedName>
</protein>
<dbReference type="Proteomes" id="UP001295444">
    <property type="component" value="Chromosome 02"/>
</dbReference>
<sequence length="74" mass="8051">MDIAPVNHPQPCGTAYEVKVVRDADPIARAGMSCGLQALVPEQAWLWRAEKRKHPCNAHRGQEGPQSGSGSAMW</sequence>
<evidence type="ECO:0000313" key="3">
    <source>
        <dbReference type="Proteomes" id="UP001295444"/>
    </source>
</evidence>
<gene>
    <name evidence="2" type="ORF">PECUL_23A026440</name>
</gene>
<reference evidence="2" key="1">
    <citation type="submission" date="2022-03" db="EMBL/GenBank/DDBJ databases">
        <authorList>
            <person name="Alioto T."/>
            <person name="Alioto T."/>
            <person name="Gomez Garrido J."/>
        </authorList>
    </citation>
    <scope>NUCLEOTIDE SEQUENCE</scope>
</reference>
<dbReference type="EMBL" id="OW240913">
    <property type="protein sequence ID" value="CAH2253355.1"/>
    <property type="molecule type" value="Genomic_DNA"/>
</dbReference>
<dbReference type="AlphaFoldDB" id="A0AAD1RGC6"/>
<proteinExistence type="predicted"/>
<keyword evidence="3" id="KW-1185">Reference proteome</keyword>
<name>A0AAD1RGC6_PELCU</name>
<accession>A0AAD1RGC6</accession>
<feature type="compositionally biased region" description="Polar residues" evidence="1">
    <location>
        <begin position="64"/>
        <end position="74"/>
    </location>
</feature>
<evidence type="ECO:0000313" key="2">
    <source>
        <dbReference type="EMBL" id="CAH2253355.1"/>
    </source>
</evidence>